<evidence type="ECO:0000256" key="4">
    <source>
        <dbReference type="ARBA" id="ARBA00022475"/>
    </source>
</evidence>
<sequence length="246" mass="25436">MPAIAAVNHPTEPAQPARRRRPVERSEALPASGQRALGAGVVALHIAGAWALMQVDAVRQAVAESAPLMVQWIAPPAPLPTPPQPTRAPTPPAPQRTAPVLAAAPAPVPATPAWVAPPPAPTPAPTVTPVTTAAPAAVSTAPAASPPPAPPSPKQIASSDIRYLVAPAQAYPLASRRTGEQGTVLVRLVVDTAGLPQRITLHRSSGHARLDEQALQAMRAARFKPYLQDGVAVEWTAVAPLEYALD</sequence>
<evidence type="ECO:0000256" key="7">
    <source>
        <dbReference type="ARBA" id="ARBA00022927"/>
    </source>
</evidence>
<dbReference type="Gene3D" id="3.30.1150.10">
    <property type="match status" value="1"/>
</dbReference>
<dbReference type="Proteomes" id="UP001379945">
    <property type="component" value="Unassembled WGS sequence"/>
</dbReference>
<evidence type="ECO:0000256" key="3">
    <source>
        <dbReference type="ARBA" id="ARBA00022448"/>
    </source>
</evidence>
<organism evidence="12 13">
    <name type="scientific">Ideonella margarita</name>
    <dbReference type="NCBI Taxonomy" id="2984191"/>
    <lineage>
        <taxon>Bacteria</taxon>
        <taxon>Pseudomonadati</taxon>
        <taxon>Pseudomonadota</taxon>
        <taxon>Betaproteobacteria</taxon>
        <taxon>Burkholderiales</taxon>
        <taxon>Sphaerotilaceae</taxon>
        <taxon>Ideonella</taxon>
    </lineage>
</organism>
<proteinExistence type="inferred from homology"/>
<reference evidence="12 13" key="1">
    <citation type="submission" date="2024-04" db="EMBL/GenBank/DDBJ databases">
        <title>Novel species of the genus Ideonella isolated from streams.</title>
        <authorList>
            <person name="Lu H."/>
        </authorList>
    </citation>
    <scope>NUCLEOTIDE SEQUENCE [LARGE SCALE GENOMIC DNA]</scope>
    <source>
        <strain evidence="12 13">LYT19W</strain>
    </source>
</reference>
<dbReference type="InterPro" id="IPR006260">
    <property type="entry name" value="TonB/TolA_C"/>
</dbReference>
<dbReference type="SUPFAM" id="SSF74653">
    <property type="entry name" value="TolA/TonB C-terminal domain"/>
    <property type="match status" value="1"/>
</dbReference>
<gene>
    <name evidence="12" type="ORF">AACH00_04355</name>
</gene>
<evidence type="ECO:0000256" key="8">
    <source>
        <dbReference type="ARBA" id="ARBA00022989"/>
    </source>
</evidence>
<keyword evidence="7" id="KW-0653">Protein transport</keyword>
<evidence type="ECO:0000313" key="12">
    <source>
        <dbReference type="EMBL" id="MEK8045579.1"/>
    </source>
</evidence>
<comment type="caution">
    <text evidence="12">The sequence shown here is derived from an EMBL/GenBank/DDBJ whole genome shotgun (WGS) entry which is preliminary data.</text>
</comment>
<dbReference type="InterPro" id="IPR051045">
    <property type="entry name" value="TonB-dependent_transducer"/>
</dbReference>
<dbReference type="PANTHER" id="PTHR33446">
    <property type="entry name" value="PROTEIN TONB-RELATED"/>
    <property type="match status" value="1"/>
</dbReference>
<protein>
    <submittedName>
        <fullName evidence="12">Energy transducer TonB</fullName>
    </submittedName>
</protein>
<dbReference type="PANTHER" id="PTHR33446:SF2">
    <property type="entry name" value="PROTEIN TONB"/>
    <property type="match status" value="1"/>
</dbReference>
<dbReference type="InterPro" id="IPR037682">
    <property type="entry name" value="TonB_C"/>
</dbReference>
<dbReference type="PROSITE" id="PS52015">
    <property type="entry name" value="TONB_CTD"/>
    <property type="match status" value="1"/>
</dbReference>
<keyword evidence="5" id="KW-0997">Cell inner membrane</keyword>
<comment type="similarity">
    <text evidence="2">Belongs to the TonB family.</text>
</comment>
<dbReference type="RefSeq" id="WP_341397807.1">
    <property type="nucleotide sequence ID" value="NZ_JBBUTI010000002.1"/>
</dbReference>
<name>A0ABU9C152_9BURK</name>
<keyword evidence="9" id="KW-0472">Membrane</keyword>
<feature type="domain" description="TonB C-terminal" evidence="11">
    <location>
        <begin position="156"/>
        <end position="246"/>
    </location>
</feature>
<evidence type="ECO:0000256" key="1">
    <source>
        <dbReference type="ARBA" id="ARBA00004383"/>
    </source>
</evidence>
<keyword evidence="13" id="KW-1185">Reference proteome</keyword>
<accession>A0ABU9C152</accession>
<evidence type="ECO:0000256" key="6">
    <source>
        <dbReference type="ARBA" id="ARBA00022692"/>
    </source>
</evidence>
<dbReference type="PRINTS" id="PR01217">
    <property type="entry name" value="PRICHEXTENSN"/>
</dbReference>
<feature type="region of interest" description="Disordered" evidence="10">
    <location>
        <begin position="77"/>
        <end position="97"/>
    </location>
</feature>
<dbReference type="EMBL" id="JBBUTI010000002">
    <property type="protein sequence ID" value="MEK8045579.1"/>
    <property type="molecule type" value="Genomic_DNA"/>
</dbReference>
<evidence type="ECO:0000313" key="13">
    <source>
        <dbReference type="Proteomes" id="UP001379945"/>
    </source>
</evidence>
<evidence type="ECO:0000259" key="11">
    <source>
        <dbReference type="PROSITE" id="PS52015"/>
    </source>
</evidence>
<dbReference type="NCBIfam" id="TIGR01352">
    <property type="entry name" value="tonB_Cterm"/>
    <property type="match status" value="1"/>
</dbReference>
<keyword evidence="8" id="KW-1133">Transmembrane helix</keyword>
<keyword evidence="6" id="KW-0812">Transmembrane</keyword>
<evidence type="ECO:0000256" key="9">
    <source>
        <dbReference type="ARBA" id="ARBA00023136"/>
    </source>
</evidence>
<comment type="subcellular location">
    <subcellularLocation>
        <location evidence="1">Cell inner membrane</location>
        <topology evidence="1">Single-pass membrane protein</topology>
        <orientation evidence="1">Periplasmic side</orientation>
    </subcellularLocation>
</comment>
<evidence type="ECO:0000256" key="5">
    <source>
        <dbReference type="ARBA" id="ARBA00022519"/>
    </source>
</evidence>
<evidence type="ECO:0000256" key="2">
    <source>
        <dbReference type="ARBA" id="ARBA00006555"/>
    </source>
</evidence>
<keyword evidence="4" id="KW-1003">Cell membrane</keyword>
<keyword evidence="3" id="KW-0813">Transport</keyword>
<dbReference type="Pfam" id="PF03544">
    <property type="entry name" value="TonB_C"/>
    <property type="match status" value="1"/>
</dbReference>
<feature type="compositionally biased region" description="Pro residues" evidence="10">
    <location>
        <begin position="77"/>
        <end position="94"/>
    </location>
</feature>
<feature type="region of interest" description="Disordered" evidence="10">
    <location>
        <begin position="1"/>
        <end position="32"/>
    </location>
</feature>
<evidence type="ECO:0000256" key="10">
    <source>
        <dbReference type="SAM" id="MobiDB-lite"/>
    </source>
</evidence>